<feature type="compositionally biased region" description="Basic and acidic residues" evidence="2">
    <location>
        <begin position="290"/>
        <end position="299"/>
    </location>
</feature>
<feature type="domain" description="Myb/SANT-like DNA-binding" evidence="3">
    <location>
        <begin position="80"/>
        <end position="164"/>
    </location>
</feature>
<accession>A0A0L0BZ18</accession>
<name>A0A0L0BZ18_LUCCU</name>
<comment type="caution">
    <text evidence="4">The sequence shown here is derived from an EMBL/GenBank/DDBJ whole genome shotgun (WGS) entry which is preliminary data.</text>
</comment>
<dbReference type="Pfam" id="PF13837">
    <property type="entry name" value="Myb_DNA-bind_4"/>
    <property type="match status" value="1"/>
</dbReference>
<dbReference type="InterPro" id="IPR044822">
    <property type="entry name" value="Myb_DNA-bind_4"/>
</dbReference>
<dbReference type="Proteomes" id="UP000037069">
    <property type="component" value="Unassembled WGS sequence"/>
</dbReference>
<keyword evidence="5" id="KW-1185">Reference proteome</keyword>
<dbReference type="EMBL" id="JRES01001135">
    <property type="protein sequence ID" value="KNC25246.1"/>
    <property type="molecule type" value="Genomic_DNA"/>
</dbReference>
<evidence type="ECO:0000256" key="1">
    <source>
        <dbReference type="SAM" id="Coils"/>
    </source>
</evidence>
<reference evidence="4 5" key="1">
    <citation type="journal article" date="2015" name="Nat. Commun.">
        <title>Lucilia cuprina genome unlocks parasitic fly biology to underpin future interventions.</title>
        <authorList>
            <person name="Anstead C.A."/>
            <person name="Korhonen P.K."/>
            <person name="Young N.D."/>
            <person name="Hall R.S."/>
            <person name="Jex A.R."/>
            <person name="Murali S.C."/>
            <person name="Hughes D.S."/>
            <person name="Lee S.F."/>
            <person name="Perry T."/>
            <person name="Stroehlein A.J."/>
            <person name="Ansell B.R."/>
            <person name="Breugelmans B."/>
            <person name="Hofmann A."/>
            <person name="Qu J."/>
            <person name="Dugan S."/>
            <person name="Lee S.L."/>
            <person name="Chao H."/>
            <person name="Dinh H."/>
            <person name="Han Y."/>
            <person name="Doddapaneni H.V."/>
            <person name="Worley K.C."/>
            <person name="Muzny D.M."/>
            <person name="Ioannidis P."/>
            <person name="Waterhouse R.M."/>
            <person name="Zdobnov E.M."/>
            <person name="James P.J."/>
            <person name="Bagnall N.H."/>
            <person name="Kotze A.C."/>
            <person name="Gibbs R.A."/>
            <person name="Richards S."/>
            <person name="Batterham P."/>
            <person name="Gasser R.B."/>
        </authorList>
    </citation>
    <scope>NUCLEOTIDE SEQUENCE [LARGE SCALE GENOMIC DNA]</scope>
    <source>
        <strain evidence="4 5">LS</strain>
        <tissue evidence="4">Full body</tissue>
    </source>
</reference>
<sequence length="361" mass="43116">MIRKKHLTLNSNLNKTKENRSTKVTVQYIQEQQQLIQKSDNTIREEQDDLEIENVEYLEETPNVEEYIEEPSEKNDLEDNFYPNAIHCLLDLYKTKYEEFNPKNDSVKVSQIWRDIAKDMQESFFEFNEHQIQQKYVRLREQYFKVQSKEDVEHFDYFEQLHAIYKDPGKENILKGLNASNEVAVYYKDEILLQLEQLDSNENHQLHDFKSEEIVHKEHEFIDMVEKELQAMEEGLHVEDTKDIIQGGKTSIKVITDTKSNKEALMSSEKQQPQAIKRILSDTEPCLEEPATRKQKSNDYYEPLTNGPKTKNDFTLYHYNQQQERRHREKMSLLEKSLQLQERALEQQNQLLQELIKRLPL</sequence>
<evidence type="ECO:0000259" key="3">
    <source>
        <dbReference type="Pfam" id="PF13837"/>
    </source>
</evidence>
<organism evidence="4 5">
    <name type="scientific">Lucilia cuprina</name>
    <name type="common">Green bottle fly</name>
    <name type="synonym">Australian sheep blowfly</name>
    <dbReference type="NCBI Taxonomy" id="7375"/>
    <lineage>
        <taxon>Eukaryota</taxon>
        <taxon>Metazoa</taxon>
        <taxon>Ecdysozoa</taxon>
        <taxon>Arthropoda</taxon>
        <taxon>Hexapoda</taxon>
        <taxon>Insecta</taxon>
        <taxon>Pterygota</taxon>
        <taxon>Neoptera</taxon>
        <taxon>Endopterygota</taxon>
        <taxon>Diptera</taxon>
        <taxon>Brachycera</taxon>
        <taxon>Muscomorpha</taxon>
        <taxon>Oestroidea</taxon>
        <taxon>Calliphoridae</taxon>
        <taxon>Luciliinae</taxon>
        <taxon>Lucilia</taxon>
    </lineage>
</organism>
<gene>
    <name evidence="4" type="ORF">FF38_10264</name>
</gene>
<feature type="coiled-coil region" evidence="1">
    <location>
        <begin position="331"/>
        <end position="358"/>
    </location>
</feature>
<dbReference type="OrthoDB" id="8008640at2759"/>
<proteinExistence type="predicted"/>
<evidence type="ECO:0000256" key="2">
    <source>
        <dbReference type="SAM" id="MobiDB-lite"/>
    </source>
</evidence>
<dbReference type="Gene3D" id="1.10.10.60">
    <property type="entry name" value="Homeodomain-like"/>
    <property type="match status" value="1"/>
</dbReference>
<dbReference type="AlphaFoldDB" id="A0A0L0BZ18"/>
<evidence type="ECO:0000313" key="5">
    <source>
        <dbReference type="Proteomes" id="UP000037069"/>
    </source>
</evidence>
<keyword evidence="1" id="KW-0175">Coiled coil</keyword>
<evidence type="ECO:0000313" key="4">
    <source>
        <dbReference type="EMBL" id="KNC25246.1"/>
    </source>
</evidence>
<protein>
    <recommendedName>
        <fullName evidence="3">Myb/SANT-like DNA-binding domain-containing protein</fullName>
    </recommendedName>
</protein>
<feature type="region of interest" description="Disordered" evidence="2">
    <location>
        <begin position="287"/>
        <end position="312"/>
    </location>
</feature>